<keyword evidence="2" id="KW-1185">Reference proteome</keyword>
<accession>A0A1M7ACQ7</accession>
<organism evidence="1 2">
    <name type="scientific">Pseudonocardia thermophila</name>
    <dbReference type="NCBI Taxonomy" id="1848"/>
    <lineage>
        <taxon>Bacteria</taxon>
        <taxon>Bacillati</taxon>
        <taxon>Actinomycetota</taxon>
        <taxon>Actinomycetes</taxon>
        <taxon>Pseudonocardiales</taxon>
        <taxon>Pseudonocardiaceae</taxon>
        <taxon>Pseudonocardia</taxon>
    </lineage>
</organism>
<reference evidence="1 2" key="1">
    <citation type="submission" date="2016-11" db="EMBL/GenBank/DDBJ databases">
        <authorList>
            <person name="Jaros S."/>
            <person name="Januszkiewicz K."/>
            <person name="Wedrychowicz H."/>
        </authorList>
    </citation>
    <scope>NUCLEOTIDE SEQUENCE [LARGE SCALE GENOMIC DNA]</scope>
    <source>
        <strain evidence="1 2">DSM 43832</strain>
    </source>
</reference>
<sequence length="29" mass="3152">MTDEAHLYGVIRLLESLGLTVVAINRIPG</sequence>
<evidence type="ECO:0000313" key="1">
    <source>
        <dbReference type="EMBL" id="SHL40446.1"/>
    </source>
</evidence>
<gene>
    <name evidence="1" type="ORF">SAMN05443637_12733</name>
</gene>
<dbReference type="Proteomes" id="UP000184363">
    <property type="component" value="Unassembled WGS sequence"/>
</dbReference>
<dbReference type="EMBL" id="FRAP01000027">
    <property type="protein sequence ID" value="SHL40446.1"/>
    <property type="molecule type" value="Genomic_DNA"/>
</dbReference>
<protein>
    <submittedName>
        <fullName evidence="1">Uncharacterized protein</fullName>
    </submittedName>
</protein>
<dbReference type="AlphaFoldDB" id="A0A1M7ACQ7"/>
<name>A0A1M7ACQ7_PSETH</name>
<proteinExistence type="predicted"/>
<evidence type="ECO:0000313" key="2">
    <source>
        <dbReference type="Proteomes" id="UP000184363"/>
    </source>
</evidence>